<feature type="domain" description="EF-hand" evidence="4">
    <location>
        <begin position="244"/>
        <end position="279"/>
    </location>
</feature>
<dbReference type="EMBL" id="UYSG01000501">
    <property type="protein sequence ID" value="VDL19643.1"/>
    <property type="molecule type" value="Genomic_DNA"/>
</dbReference>
<dbReference type="STRING" id="6216.A0A0R3SC99"/>
<organism evidence="7">
    <name type="scientific">Hymenolepis diminuta</name>
    <name type="common">Rat tapeworm</name>
    <dbReference type="NCBI Taxonomy" id="6216"/>
    <lineage>
        <taxon>Eukaryota</taxon>
        <taxon>Metazoa</taxon>
        <taxon>Spiralia</taxon>
        <taxon>Lophotrochozoa</taxon>
        <taxon>Platyhelminthes</taxon>
        <taxon>Cestoda</taxon>
        <taxon>Eucestoda</taxon>
        <taxon>Cyclophyllidea</taxon>
        <taxon>Hymenolepididae</taxon>
        <taxon>Hymenolepis</taxon>
    </lineage>
</organism>
<keyword evidence="1" id="KW-0677">Repeat</keyword>
<keyword evidence="3" id="KW-0505">Motor protein</keyword>
<dbReference type="AlphaFoldDB" id="A0A0R3SC99"/>
<dbReference type="Gene3D" id="1.10.238.10">
    <property type="entry name" value="EF-hand"/>
    <property type="match status" value="4"/>
</dbReference>
<evidence type="ECO:0000313" key="5">
    <source>
        <dbReference type="EMBL" id="VDL19643.1"/>
    </source>
</evidence>
<dbReference type="FunFam" id="1.10.238.10:FF:000001">
    <property type="entry name" value="Calmodulin 1"/>
    <property type="match status" value="1"/>
</dbReference>
<dbReference type="CDD" id="cd00051">
    <property type="entry name" value="EFh"/>
    <property type="match status" value="2"/>
</dbReference>
<dbReference type="GO" id="GO:0005509">
    <property type="term" value="F:calcium ion binding"/>
    <property type="evidence" value="ECO:0007669"/>
    <property type="project" value="InterPro"/>
</dbReference>
<keyword evidence="2" id="KW-0518">Myosin</keyword>
<dbReference type="SUPFAM" id="SSF47473">
    <property type="entry name" value="EF-hand"/>
    <property type="match status" value="2"/>
</dbReference>
<reference evidence="7" key="1">
    <citation type="submission" date="2017-02" db="UniProtKB">
        <authorList>
            <consortium name="WormBaseParasite"/>
        </authorList>
    </citation>
    <scope>IDENTIFICATION</scope>
</reference>
<evidence type="ECO:0000313" key="6">
    <source>
        <dbReference type="Proteomes" id="UP000274504"/>
    </source>
</evidence>
<dbReference type="WBParaSite" id="HDID_0000218101-mRNA-1">
    <property type="protein sequence ID" value="HDID_0000218101-mRNA-1"/>
    <property type="gene ID" value="HDID_0000218101"/>
</dbReference>
<evidence type="ECO:0000313" key="7">
    <source>
        <dbReference type="WBParaSite" id="HDID_0000218101-mRNA-1"/>
    </source>
</evidence>
<evidence type="ECO:0000259" key="4">
    <source>
        <dbReference type="PROSITE" id="PS50222"/>
    </source>
</evidence>
<feature type="domain" description="EF-hand" evidence="4">
    <location>
        <begin position="83"/>
        <end position="118"/>
    </location>
</feature>
<accession>A0A0R3SC99</accession>
<proteinExistence type="predicted"/>
<dbReference type="InterPro" id="IPR011992">
    <property type="entry name" value="EF-hand-dom_pair"/>
</dbReference>
<dbReference type="InterPro" id="IPR002048">
    <property type="entry name" value="EF_hand_dom"/>
</dbReference>
<dbReference type="PANTHER" id="PTHR23048:SF33">
    <property type="entry name" value="MYOSIN LIGHT CHAIN ALKALI"/>
    <property type="match status" value="1"/>
</dbReference>
<dbReference type="GO" id="GO:0005859">
    <property type="term" value="C:muscle myosin complex"/>
    <property type="evidence" value="ECO:0007669"/>
    <property type="project" value="TreeGrafter"/>
</dbReference>
<dbReference type="InterPro" id="IPR050230">
    <property type="entry name" value="CALM/Myosin/TropC-like"/>
</dbReference>
<evidence type="ECO:0000256" key="1">
    <source>
        <dbReference type="ARBA" id="ARBA00022737"/>
    </source>
</evidence>
<dbReference type="OrthoDB" id="26525at2759"/>
<dbReference type="SMART" id="SM00054">
    <property type="entry name" value="EFh"/>
    <property type="match status" value="2"/>
</dbReference>
<dbReference type="Proteomes" id="UP000274504">
    <property type="component" value="Unassembled WGS sequence"/>
</dbReference>
<dbReference type="FunFam" id="1.10.238.10:FF:000003">
    <property type="entry name" value="Calmodulin A"/>
    <property type="match status" value="1"/>
</dbReference>
<evidence type="ECO:0000256" key="2">
    <source>
        <dbReference type="ARBA" id="ARBA00023123"/>
    </source>
</evidence>
<dbReference type="Pfam" id="PF13499">
    <property type="entry name" value="EF-hand_7"/>
    <property type="match status" value="1"/>
</dbReference>
<dbReference type="PANTHER" id="PTHR23048">
    <property type="entry name" value="MYOSIN LIGHT CHAIN 1, 3"/>
    <property type="match status" value="1"/>
</dbReference>
<protein>
    <submittedName>
        <fullName evidence="7">EF-hand domain-containing protein</fullName>
    </submittedName>
</protein>
<reference evidence="5 6" key="2">
    <citation type="submission" date="2018-11" db="EMBL/GenBank/DDBJ databases">
        <authorList>
            <consortium name="Pathogen Informatics"/>
        </authorList>
    </citation>
    <scope>NUCLEOTIDE SEQUENCE [LARGE SCALE GENOMIC DNA]</scope>
</reference>
<dbReference type="PROSITE" id="PS50222">
    <property type="entry name" value="EF_HAND_2"/>
    <property type="match status" value="2"/>
</dbReference>
<evidence type="ECO:0000256" key="3">
    <source>
        <dbReference type="ARBA" id="ARBA00023175"/>
    </source>
</evidence>
<gene>
    <name evidence="5" type="ORF">HDID_LOCUS2182</name>
</gene>
<name>A0A0R3SC99_HYMDI</name>
<sequence>MADLSKAEIEDIKEVFDLFDFWDGRDGLMDAVKVPDVLRCADMNPTIAVCLKHGATKKPGDKQYKFDEFLPIYQSILKEKEEGTYADFMEAFKTFDREGQGFITAAELRAVLTSYGERLSDEQVDDIIMATKINIDRDGNVRYEGTLLTIYYLKASNLLPSQAELSKAEIEDIKEVFDLFDFWDGRDGMIDAVKVPDLLRCAGMNPTIKISLKHGATKKAGEKQYKFDEFLPVYHAIIKEKEDGTFADYMEAFKTFDREGQGVVSAAELRHVLSGYGERLGDNEIDEIIKLTQLHVDLDGNVKYEAFITQVQFSSTPQFTSSFVSPTTDQLAP</sequence>